<evidence type="ECO:0000259" key="5">
    <source>
        <dbReference type="Pfam" id="PF13087"/>
    </source>
</evidence>
<organism evidence="6 7">
    <name type="scientific">Hydrogenibacillus schlegelii</name>
    <name type="common">Bacillus schlegelii</name>
    <dbReference type="NCBI Taxonomy" id="1484"/>
    <lineage>
        <taxon>Bacteria</taxon>
        <taxon>Bacillati</taxon>
        <taxon>Bacillota</taxon>
        <taxon>Bacilli</taxon>
        <taxon>Bacillales</taxon>
        <taxon>Bacillales Family X. Incertae Sedis</taxon>
        <taxon>Hydrogenibacillus</taxon>
    </lineage>
</organism>
<evidence type="ECO:0000313" key="6">
    <source>
        <dbReference type="EMBL" id="PTQ51566.1"/>
    </source>
</evidence>
<dbReference type="PANTHER" id="PTHR43788">
    <property type="entry name" value="DNA2/NAM7 HELICASE FAMILY MEMBER"/>
    <property type="match status" value="1"/>
</dbReference>
<dbReference type="AlphaFoldDB" id="A0A2T5G5V3"/>
<dbReference type="Proteomes" id="UP000244180">
    <property type="component" value="Unassembled WGS sequence"/>
</dbReference>
<keyword evidence="2" id="KW-0378">Hydrolase</keyword>
<evidence type="ECO:0000313" key="7">
    <source>
        <dbReference type="Proteomes" id="UP000244180"/>
    </source>
</evidence>
<dbReference type="PANTHER" id="PTHR43788:SF8">
    <property type="entry name" value="DNA-BINDING PROTEIN SMUBP-2"/>
    <property type="match status" value="1"/>
</dbReference>
<dbReference type="InterPro" id="IPR041679">
    <property type="entry name" value="DNA2/NAM7-like_C"/>
</dbReference>
<evidence type="ECO:0000256" key="1">
    <source>
        <dbReference type="ARBA" id="ARBA00022741"/>
    </source>
</evidence>
<keyword evidence="1" id="KW-0547">Nucleotide-binding</keyword>
<sequence length="372" mass="41870">MRDLFPEARGSERAVVASTVHRFQGLEKDVILFDAVDGPPFSKAGVLLEGDAAARLINVAMSRARGKLIILGNRSFLQDRLSAEHPLNRLSRELEARGRIVDLRNVLDFQADGMGAAGEALAIVPIERADEADADEADADRNRAFRDDLRSAEELIVLRTDESARYDLFPELQALKDRGRKIVFLKARSDAPAVAASPEHIRQGWEVRDIPARYAGEEWALIDNRLLWYVSRERSSGFGIRVASSRGIKTFMHLMPPVVRTKTKQEVAERTTSLRPIADFVLSRFVSVYERCPHCGSSYGTEWSDKGRPRLACGHCGYRKSVDRHILHRYLQYVDLRCEHCGNPYVARTLSRYVAYAACTGCGRKLGVRDLW</sequence>
<dbReference type="Pfam" id="PF13087">
    <property type="entry name" value="AAA_12"/>
    <property type="match status" value="1"/>
</dbReference>
<dbReference type="InterPro" id="IPR050534">
    <property type="entry name" value="Coronavir_polyprotein_1ab"/>
</dbReference>
<proteinExistence type="predicted"/>
<protein>
    <submittedName>
        <fullName evidence="6">DNA helicase</fullName>
    </submittedName>
</protein>
<keyword evidence="3 6" id="KW-0347">Helicase</keyword>
<evidence type="ECO:0000256" key="3">
    <source>
        <dbReference type="ARBA" id="ARBA00022806"/>
    </source>
</evidence>
<dbReference type="SUPFAM" id="SSF52540">
    <property type="entry name" value="P-loop containing nucleoside triphosphate hydrolases"/>
    <property type="match status" value="1"/>
</dbReference>
<evidence type="ECO:0000256" key="2">
    <source>
        <dbReference type="ARBA" id="ARBA00022801"/>
    </source>
</evidence>
<comment type="caution">
    <text evidence="6">The sequence shown here is derived from an EMBL/GenBank/DDBJ whole genome shotgun (WGS) entry which is preliminary data.</text>
</comment>
<dbReference type="GO" id="GO:0043139">
    <property type="term" value="F:5'-3' DNA helicase activity"/>
    <property type="evidence" value="ECO:0007669"/>
    <property type="project" value="TreeGrafter"/>
</dbReference>
<accession>A0A2T5G5V3</accession>
<evidence type="ECO:0000256" key="4">
    <source>
        <dbReference type="ARBA" id="ARBA00022840"/>
    </source>
</evidence>
<dbReference type="GO" id="GO:0005524">
    <property type="term" value="F:ATP binding"/>
    <property type="evidence" value="ECO:0007669"/>
    <property type="project" value="UniProtKB-KW"/>
</dbReference>
<feature type="domain" description="DNA2/NAM7 helicase-like C-terminal" evidence="5">
    <location>
        <begin position="7"/>
        <end position="74"/>
    </location>
</feature>
<dbReference type="EMBL" id="PEBV01000042">
    <property type="protein sequence ID" value="PTQ51566.1"/>
    <property type="molecule type" value="Genomic_DNA"/>
</dbReference>
<reference evidence="6 7" key="1">
    <citation type="submission" date="2017-08" db="EMBL/GenBank/DDBJ databases">
        <title>Burning lignite coal seam in the remote Altai Mountains harbors a hydrogen-driven thermophilic microbial community.</title>
        <authorList>
            <person name="Kadnikov V.V."/>
            <person name="Mardanov A.V."/>
            <person name="Ivasenko D."/>
            <person name="Beletsky A.V."/>
            <person name="Karnachuk O.V."/>
            <person name="Ravin N.V."/>
        </authorList>
    </citation>
    <scope>NUCLEOTIDE SEQUENCE [LARGE SCALE GENOMIC DNA]</scope>
    <source>
        <strain evidence="6">AL33</strain>
    </source>
</reference>
<gene>
    <name evidence="6" type="ORF">HSCHL_1299</name>
</gene>
<keyword evidence="4" id="KW-0067">ATP-binding</keyword>
<dbReference type="InterPro" id="IPR027417">
    <property type="entry name" value="P-loop_NTPase"/>
</dbReference>
<dbReference type="Gene3D" id="3.40.50.300">
    <property type="entry name" value="P-loop containing nucleotide triphosphate hydrolases"/>
    <property type="match status" value="1"/>
</dbReference>
<name>A0A2T5G5V3_HYDSH</name>
<dbReference type="GO" id="GO:0016787">
    <property type="term" value="F:hydrolase activity"/>
    <property type="evidence" value="ECO:0007669"/>
    <property type="project" value="UniProtKB-KW"/>
</dbReference>